<feature type="transmembrane region" description="Helical" evidence="3">
    <location>
        <begin position="158"/>
        <end position="178"/>
    </location>
</feature>
<feature type="transmembrane region" description="Helical" evidence="3">
    <location>
        <begin position="32"/>
        <end position="49"/>
    </location>
</feature>
<feature type="region of interest" description="Disordered" evidence="2">
    <location>
        <begin position="304"/>
        <end position="324"/>
    </location>
</feature>
<evidence type="ECO:0000256" key="2">
    <source>
        <dbReference type="SAM" id="MobiDB-lite"/>
    </source>
</evidence>
<dbReference type="AlphaFoldDB" id="A0A7W3VSY6"/>
<gene>
    <name evidence="5" type="ORF">H4281_02990</name>
</gene>
<proteinExistence type="inferred from homology"/>
<keyword evidence="6" id="KW-1185">Reference proteome</keyword>
<evidence type="ECO:0000256" key="3">
    <source>
        <dbReference type="SAM" id="Phobius"/>
    </source>
</evidence>
<dbReference type="SUPFAM" id="SSF103481">
    <property type="entry name" value="Multidrug resistance efflux transporter EmrE"/>
    <property type="match status" value="1"/>
</dbReference>
<dbReference type="GO" id="GO:0016020">
    <property type="term" value="C:membrane"/>
    <property type="evidence" value="ECO:0007669"/>
    <property type="project" value="InterPro"/>
</dbReference>
<organism evidence="5 6">
    <name type="scientific">Amycolatopsis dendrobii</name>
    <dbReference type="NCBI Taxonomy" id="2760662"/>
    <lineage>
        <taxon>Bacteria</taxon>
        <taxon>Bacillati</taxon>
        <taxon>Actinomycetota</taxon>
        <taxon>Actinomycetes</taxon>
        <taxon>Pseudonocardiales</taxon>
        <taxon>Pseudonocardiaceae</taxon>
        <taxon>Amycolatopsis</taxon>
    </lineage>
</organism>
<sequence length="324" mass="34222">MVRGLAPLTGFAFLTAALDVFAGNQLQAQDPATVAAISFTLAALFFLGGDMLRRGPAATFRPLRDHRYDVLMINVTTAVTWLSMLYALKFLEPAIVNVVGLALGPLLTVLVSPVLRPGTKLLRTEVVISLFIGVMIAMLVWGSFTGHSAVGERSTADTAIGIALTLLTGLGSVTNVIYSKRLSDAGLKPQSVLAVRFFLMLALTWTLVAVNDHPAVGTAFLPSLMIAVVGVAAPLYLLQVGIKHTEPITASILLTLSPLFAFFLQLPDQRLTPSALTFAGVAGIVALVAISTVVRTKHDAAARAAEEAEPAEAPVRQQVRPCTG</sequence>
<feature type="transmembrane region" description="Helical" evidence="3">
    <location>
        <begin position="216"/>
        <end position="238"/>
    </location>
</feature>
<reference evidence="5 6" key="1">
    <citation type="submission" date="2020-08" db="EMBL/GenBank/DDBJ databases">
        <title>Amycolatopsis sp. nov. DR6-1 isolated from Dendrobium heterocarpum.</title>
        <authorList>
            <person name="Tedsree N."/>
            <person name="Kuncharoen N."/>
            <person name="Likhitwitayawuid K."/>
            <person name="Tanasupawat S."/>
        </authorList>
    </citation>
    <scope>NUCLEOTIDE SEQUENCE [LARGE SCALE GENOMIC DNA]</scope>
    <source>
        <strain evidence="5 6">DR6-1</strain>
    </source>
</reference>
<dbReference type="InterPro" id="IPR000620">
    <property type="entry name" value="EamA_dom"/>
</dbReference>
<dbReference type="Proteomes" id="UP000526734">
    <property type="component" value="Unassembled WGS sequence"/>
</dbReference>
<evidence type="ECO:0000259" key="4">
    <source>
        <dbReference type="Pfam" id="PF00892"/>
    </source>
</evidence>
<comment type="similarity">
    <text evidence="1">Belongs to the EamA transporter family.</text>
</comment>
<feature type="transmembrane region" description="Helical" evidence="3">
    <location>
        <begin position="70"/>
        <end position="88"/>
    </location>
</feature>
<evidence type="ECO:0000313" key="5">
    <source>
        <dbReference type="EMBL" id="MBB1152087.1"/>
    </source>
</evidence>
<feature type="transmembrane region" description="Helical" evidence="3">
    <location>
        <begin position="94"/>
        <end position="115"/>
    </location>
</feature>
<dbReference type="EMBL" id="JACGZW010000001">
    <property type="protein sequence ID" value="MBB1152087.1"/>
    <property type="molecule type" value="Genomic_DNA"/>
</dbReference>
<feature type="transmembrane region" description="Helical" evidence="3">
    <location>
        <begin position="250"/>
        <end position="267"/>
    </location>
</feature>
<feature type="transmembrane region" description="Helical" evidence="3">
    <location>
        <begin position="273"/>
        <end position="294"/>
    </location>
</feature>
<keyword evidence="3" id="KW-0472">Membrane</keyword>
<protein>
    <submittedName>
        <fullName evidence="5">DMT family transporter</fullName>
    </submittedName>
</protein>
<evidence type="ECO:0000256" key="1">
    <source>
        <dbReference type="ARBA" id="ARBA00007362"/>
    </source>
</evidence>
<comment type="caution">
    <text evidence="5">The sequence shown here is derived from an EMBL/GenBank/DDBJ whole genome shotgun (WGS) entry which is preliminary data.</text>
</comment>
<evidence type="ECO:0000313" key="6">
    <source>
        <dbReference type="Proteomes" id="UP000526734"/>
    </source>
</evidence>
<keyword evidence="3" id="KW-0812">Transmembrane</keyword>
<keyword evidence="3" id="KW-1133">Transmembrane helix</keyword>
<feature type="transmembrane region" description="Helical" evidence="3">
    <location>
        <begin position="190"/>
        <end position="210"/>
    </location>
</feature>
<name>A0A7W3VSY6_9PSEU</name>
<feature type="transmembrane region" description="Helical" evidence="3">
    <location>
        <begin position="127"/>
        <end position="146"/>
    </location>
</feature>
<dbReference type="InterPro" id="IPR037185">
    <property type="entry name" value="EmrE-like"/>
</dbReference>
<feature type="domain" description="EamA" evidence="4">
    <location>
        <begin position="160"/>
        <end position="286"/>
    </location>
</feature>
<accession>A0A7W3VSY6</accession>
<dbReference type="Pfam" id="PF00892">
    <property type="entry name" value="EamA"/>
    <property type="match status" value="1"/>
</dbReference>